<evidence type="ECO:0000256" key="4">
    <source>
        <dbReference type="PROSITE-ProRule" id="PRU01161"/>
    </source>
</evidence>
<dbReference type="SUPFAM" id="SSF52151">
    <property type="entry name" value="FabD/lysophospholipase-like"/>
    <property type="match status" value="1"/>
</dbReference>
<dbReference type="Pfam" id="PF01734">
    <property type="entry name" value="Patatin"/>
    <property type="match status" value="1"/>
</dbReference>
<feature type="active site" description="Proton acceptor" evidence="4">
    <location>
        <position position="222"/>
    </location>
</feature>
<dbReference type="RefSeq" id="WP_344806973.1">
    <property type="nucleotide sequence ID" value="NZ_BAABBO010000011.1"/>
</dbReference>
<evidence type="ECO:0000313" key="6">
    <source>
        <dbReference type="EMBL" id="GAA3966688.1"/>
    </source>
</evidence>
<dbReference type="Gene3D" id="3.40.1090.10">
    <property type="entry name" value="Cytosolic phospholipase A2 catalytic domain"/>
    <property type="match status" value="1"/>
</dbReference>
<keyword evidence="3 4" id="KW-0443">Lipid metabolism</keyword>
<evidence type="ECO:0000256" key="2">
    <source>
        <dbReference type="ARBA" id="ARBA00022963"/>
    </source>
</evidence>
<dbReference type="PROSITE" id="PS51635">
    <property type="entry name" value="PNPLA"/>
    <property type="match status" value="1"/>
</dbReference>
<dbReference type="InterPro" id="IPR016035">
    <property type="entry name" value="Acyl_Trfase/lysoPLipase"/>
</dbReference>
<keyword evidence="2 4" id="KW-0442">Lipid degradation</keyword>
<feature type="active site" description="Nucleophile" evidence="4">
    <location>
        <position position="54"/>
    </location>
</feature>
<name>A0ABP7PJE1_9GAMM</name>
<dbReference type="InterPro" id="IPR002641">
    <property type="entry name" value="PNPLA_dom"/>
</dbReference>
<feature type="domain" description="PNPLA" evidence="5">
    <location>
        <begin position="16"/>
        <end position="235"/>
    </location>
</feature>
<dbReference type="EMBL" id="BAABBO010000011">
    <property type="protein sequence ID" value="GAA3966688.1"/>
    <property type="molecule type" value="Genomic_DNA"/>
</dbReference>
<dbReference type="Proteomes" id="UP001501337">
    <property type="component" value="Unassembled WGS sequence"/>
</dbReference>
<proteinExistence type="predicted"/>
<accession>A0ABP7PJE1</accession>
<feature type="short sequence motif" description="GXSXG" evidence="4">
    <location>
        <begin position="52"/>
        <end position="56"/>
    </location>
</feature>
<gene>
    <name evidence="6" type="ORF">GCM10022278_25680</name>
</gene>
<dbReference type="PANTHER" id="PTHR14226:SF57">
    <property type="entry name" value="BLR7027 PROTEIN"/>
    <property type="match status" value="1"/>
</dbReference>
<sequence length="415" mass="45735">MSGLNKDGVRKKIALVLGGGGPLGGIYQIGALRALDEAIEGVDFNDLFTYVGTSSGAFVAANLANQMTTAQMCRIFVKHEADVHPFQPQIFFRPATREYLKRLMSVPGLFTKACSRFLENPKDQSFLEALTILAEAIPTGLFDNEGLNDYLQASYSLLGRTNDFRKLKRPLYLVAADIERGESVCFGSKGFAHIPISKAVQASVAAPGLYMPVEIDGRHYVDGTIRKGMHASIALDAGAELVLAINPVVPVDVNAAVQAGTMEPDMLLNRGLPNILAQSYRVMAHSRMVSGMRAHGQDYPNSNIVLFEPARNDAKLFFSSVFSFDSRRIVCEHAYQMTRHDLLARKDELSPILAKFGAHLNLDTLMDEQRTISTSLYGEMLPMYVARERRKRSRVKQGYLNKLGSSLGNVAERLL</sequence>
<organism evidence="6 7">
    <name type="scientific">Allohahella marinimesophila</name>
    <dbReference type="NCBI Taxonomy" id="1054972"/>
    <lineage>
        <taxon>Bacteria</taxon>
        <taxon>Pseudomonadati</taxon>
        <taxon>Pseudomonadota</taxon>
        <taxon>Gammaproteobacteria</taxon>
        <taxon>Oceanospirillales</taxon>
        <taxon>Hahellaceae</taxon>
        <taxon>Allohahella</taxon>
    </lineage>
</organism>
<keyword evidence="7" id="KW-1185">Reference proteome</keyword>
<evidence type="ECO:0000256" key="1">
    <source>
        <dbReference type="ARBA" id="ARBA00022801"/>
    </source>
</evidence>
<protein>
    <submittedName>
        <fullName evidence="6">Patatin-like phospholipase family protein</fullName>
    </submittedName>
</protein>
<dbReference type="PANTHER" id="PTHR14226">
    <property type="entry name" value="NEUROPATHY TARGET ESTERASE/SWISS CHEESE D.MELANOGASTER"/>
    <property type="match status" value="1"/>
</dbReference>
<evidence type="ECO:0000256" key="3">
    <source>
        <dbReference type="ARBA" id="ARBA00023098"/>
    </source>
</evidence>
<evidence type="ECO:0000259" key="5">
    <source>
        <dbReference type="PROSITE" id="PS51635"/>
    </source>
</evidence>
<dbReference type="InterPro" id="IPR050301">
    <property type="entry name" value="NTE"/>
</dbReference>
<reference evidence="7" key="1">
    <citation type="journal article" date="2019" name="Int. J. Syst. Evol. Microbiol.">
        <title>The Global Catalogue of Microorganisms (GCM) 10K type strain sequencing project: providing services to taxonomists for standard genome sequencing and annotation.</title>
        <authorList>
            <consortium name="The Broad Institute Genomics Platform"/>
            <consortium name="The Broad Institute Genome Sequencing Center for Infectious Disease"/>
            <person name="Wu L."/>
            <person name="Ma J."/>
        </authorList>
    </citation>
    <scope>NUCLEOTIDE SEQUENCE [LARGE SCALE GENOMIC DNA]</scope>
    <source>
        <strain evidence="7">JCM 17555</strain>
    </source>
</reference>
<comment type="caution">
    <text evidence="6">The sequence shown here is derived from an EMBL/GenBank/DDBJ whole genome shotgun (WGS) entry which is preliminary data.</text>
</comment>
<evidence type="ECO:0000313" key="7">
    <source>
        <dbReference type="Proteomes" id="UP001501337"/>
    </source>
</evidence>
<keyword evidence="1 4" id="KW-0378">Hydrolase</keyword>
<comment type="caution">
    <text evidence="4">Lacks conserved residue(s) required for the propagation of feature annotation.</text>
</comment>